<evidence type="ECO:0000256" key="3">
    <source>
        <dbReference type="ARBA" id="ARBA00022448"/>
    </source>
</evidence>
<keyword evidence="14" id="KW-1185">Reference proteome</keyword>
<protein>
    <recommendedName>
        <fullName evidence="12">Magnesium transport protein CorA</fullName>
    </recommendedName>
</protein>
<evidence type="ECO:0000256" key="12">
    <source>
        <dbReference type="RuleBase" id="RU362010"/>
    </source>
</evidence>
<keyword evidence="5 12" id="KW-0812">Transmembrane</keyword>
<keyword evidence="6 12" id="KW-0460">Magnesium</keyword>
<evidence type="ECO:0000256" key="2">
    <source>
        <dbReference type="ARBA" id="ARBA00009765"/>
    </source>
</evidence>
<dbReference type="InterPro" id="IPR002523">
    <property type="entry name" value="MgTranspt_CorA/ZnTranspt_ZntB"/>
</dbReference>
<evidence type="ECO:0000256" key="4">
    <source>
        <dbReference type="ARBA" id="ARBA00022475"/>
    </source>
</evidence>
<dbReference type="EMBL" id="CP094970">
    <property type="protein sequence ID" value="UYM05019.1"/>
    <property type="molecule type" value="Genomic_DNA"/>
</dbReference>
<dbReference type="InterPro" id="IPR045863">
    <property type="entry name" value="CorA_TM1_TM2"/>
</dbReference>
<dbReference type="InterPro" id="IPR045861">
    <property type="entry name" value="CorA_cytoplasmic_dom"/>
</dbReference>
<dbReference type="Gene3D" id="3.30.460.20">
    <property type="entry name" value="CorA soluble domain-like"/>
    <property type="match status" value="1"/>
</dbReference>
<organism evidence="13 14">
    <name type="scientific">Solicola gregarius</name>
    <dbReference type="NCBI Taxonomy" id="2908642"/>
    <lineage>
        <taxon>Bacteria</taxon>
        <taxon>Bacillati</taxon>
        <taxon>Actinomycetota</taxon>
        <taxon>Actinomycetes</taxon>
        <taxon>Propionibacteriales</taxon>
        <taxon>Nocardioidaceae</taxon>
        <taxon>Solicola</taxon>
    </lineage>
</organism>
<comment type="subcellular location">
    <subcellularLocation>
        <location evidence="1">Cell membrane</location>
        <topology evidence="1">Multi-pass membrane protein</topology>
    </subcellularLocation>
    <subcellularLocation>
        <location evidence="12">Membrane</location>
        <topology evidence="12">Multi-pass membrane protein</topology>
    </subcellularLocation>
</comment>
<evidence type="ECO:0000313" key="14">
    <source>
        <dbReference type="Proteomes" id="UP001164390"/>
    </source>
</evidence>
<comment type="function">
    <text evidence="11">Mediates influx of magnesium ions. Alternates between open and closed states. Activated by low cytoplasmic Mg(2+) levels. Inactive when cytoplasmic Mg(2+) levels are high.</text>
</comment>
<dbReference type="FunFam" id="1.20.58.340:FF:000004">
    <property type="entry name" value="Magnesium transport protein CorA"/>
    <property type="match status" value="1"/>
</dbReference>
<sequence length="326" mass="36722">MIIDCAVYRKGRRVAETTSSDELDDLVTSMAENDDFIWVGIHDPTQEEFDRIGKALDLHPLAIEDAIHAHQRPKIEPYSGHLFIVLKTVWYTDESDAVDTGEINAFLGSNYLVTVRHGKGQALAAVRHAAEFKHELLGQGPAAAFYTIVDAVVDQYEKVAADLEVDVDEVESAVFSSTRAANSDRIYRLKREILEFRRAVIPMRDPLLNFTDGRFRDVRPVAMPFFRDVVDHLVRVSDTIDSIDKLLDNALDAHMARLSVQQNDDMRKLAAYAAMFAAPTLIAGVYGMNFTNMPELGWRYGYGLCLLVMVAVVLVLWRAFKRSGWL</sequence>
<dbReference type="RefSeq" id="WP_271633783.1">
    <property type="nucleotide sequence ID" value="NZ_CP094970.1"/>
</dbReference>
<evidence type="ECO:0000256" key="11">
    <source>
        <dbReference type="ARBA" id="ARBA00045497"/>
    </source>
</evidence>
<keyword evidence="7 12" id="KW-1133">Transmembrane helix</keyword>
<dbReference type="GO" id="GO:0015095">
    <property type="term" value="F:magnesium ion transmembrane transporter activity"/>
    <property type="evidence" value="ECO:0007669"/>
    <property type="project" value="UniProtKB-UniRule"/>
</dbReference>
<keyword evidence="8 12" id="KW-0406">Ion transport</keyword>
<dbReference type="NCBIfam" id="TIGR00383">
    <property type="entry name" value="corA"/>
    <property type="match status" value="1"/>
</dbReference>
<keyword evidence="9 12" id="KW-0472">Membrane</keyword>
<dbReference type="GO" id="GO:0000287">
    <property type="term" value="F:magnesium ion binding"/>
    <property type="evidence" value="ECO:0007669"/>
    <property type="project" value="TreeGrafter"/>
</dbReference>
<dbReference type="KEGG" id="sgrg:L0C25_21250"/>
<dbReference type="Pfam" id="PF01544">
    <property type="entry name" value="CorA"/>
    <property type="match status" value="1"/>
</dbReference>
<dbReference type="PANTHER" id="PTHR46494">
    <property type="entry name" value="CORA FAMILY METAL ION TRANSPORTER (EUROFUNG)"/>
    <property type="match status" value="1"/>
</dbReference>
<dbReference type="GO" id="GO:0050897">
    <property type="term" value="F:cobalt ion binding"/>
    <property type="evidence" value="ECO:0007669"/>
    <property type="project" value="TreeGrafter"/>
</dbReference>
<dbReference type="GO" id="GO:0005886">
    <property type="term" value="C:plasma membrane"/>
    <property type="evidence" value="ECO:0007669"/>
    <property type="project" value="UniProtKB-SubCell"/>
</dbReference>
<dbReference type="CDD" id="cd12830">
    <property type="entry name" value="MtCorA-like"/>
    <property type="match status" value="1"/>
</dbReference>
<comment type="similarity">
    <text evidence="2 12">Belongs to the CorA metal ion transporter (MIT) (TC 1.A.35) family.</text>
</comment>
<dbReference type="SUPFAM" id="SSF143865">
    <property type="entry name" value="CorA soluble domain-like"/>
    <property type="match status" value="1"/>
</dbReference>
<dbReference type="InterPro" id="IPR004488">
    <property type="entry name" value="Mg/Co-transport_prot_CorA"/>
</dbReference>
<keyword evidence="3 12" id="KW-0813">Transport</keyword>
<dbReference type="Proteomes" id="UP001164390">
    <property type="component" value="Chromosome"/>
</dbReference>
<proteinExistence type="inferred from homology"/>
<name>A0AA46TGN3_9ACTN</name>
<feature type="transmembrane region" description="Helical" evidence="12">
    <location>
        <begin position="300"/>
        <end position="320"/>
    </location>
</feature>
<gene>
    <name evidence="12 13" type="primary">corA</name>
    <name evidence="13" type="ORF">L0C25_21250</name>
</gene>
<accession>A0AA46TGN3</accession>
<keyword evidence="4 12" id="KW-1003">Cell membrane</keyword>
<evidence type="ECO:0000256" key="6">
    <source>
        <dbReference type="ARBA" id="ARBA00022842"/>
    </source>
</evidence>
<reference evidence="13" key="1">
    <citation type="submission" date="2022-01" db="EMBL/GenBank/DDBJ databases">
        <title>Nocardioidaceae gen. sp. A5X3R13.</title>
        <authorList>
            <person name="Lopez Marin M.A."/>
            <person name="Uhlik O."/>
        </authorList>
    </citation>
    <scope>NUCLEOTIDE SEQUENCE</scope>
    <source>
        <strain evidence="13">A5X3R13</strain>
    </source>
</reference>
<dbReference type="Gene3D" id="1.20.58.340">
    <property type="entry name" value="Magnesium transport protein CorA, transmembrane region"/>
    <property type="match status" value="2"/>
</dbReference>
<dbReference type="GO" id="GO:0015087">
    <property type="term" value="F:cobalt ion transmembrane transporter activity"/>
    <property type="evidence" value="ECO:0007669"/>
    <property type="project" value="UniProtKB-UniRule"/>
</dbReference>
<dbReference type="AlphaFoldDB" id="A0AA46TGN3"/>
<dbReference type="PANTHER" id="PTHR46494:SF1">
    <property type="entry name" value="CORA FAMILY METAL ION TRANSPORTER (EUROFUNG)"/>
    <property type="match status" value="1"/>
</dbReference>
<evidence type="ECO:0000256" key="5">
    <source>
        <dbReference type="ARBA" id="ARBA00022692"/>
    </source>
</evidence>
<feature type="transmembrane region" description="Helical" evidence="12">
    <location>
        <begin position="269"/>
        <end position="288"/>
    </location>
</feature>
<evidence type="ECO:0000313" key="13">
    <source>
        <dbReference type="EMBL" id="UYM05019.1"/>
    </source>
</evidence>
<evidence type="ECO:0000256" key="10">
    <source>
        <dbReference type="ARBA" id="ARBA00034269"/>
    </source>
</evidence>
<dbReference type="SUPFAM" id="SSF144083">
    <property type="entry name" value="Magnesium transport protein CorA, transmembrane region"/>
    <property type="match status" value="1"/>
</dbReference>
<evidence type="ECO:0000256" key="1">
    <source>
        <dbReference type="ARBA" id="ARBA00004651"/>
    </source>
</evidence>
<evidence type="ECO:0000256" key="7">
    <source>
        <dbReference type="ARBA" id="ARBA00022989"/>
    </source>
</evidence>
<evidence type="ECO:0000256" key="8">
    <source>
        <dbReference type="ARBA" id="ARBA00023065"/>
    </source>
</evidence>
<comment type="catalytic activity">
    <reaction evidence="10">
        <text>Mg(2+)(in) = Mg(2+)(out)</text>
        <dbReference type="Rhea" id="RHEA:29827"/>
        <dbReference type="ChEBI" id="CHEBI:18420"/>
    </reaction>
</comment>
<evidence type="ECO:0000256" key="9">
    <source>
        <dbReference type="ARBA" id="ARBA00023136"/>
    </source>
</evidence>